<organism evidence="4 5">
    <name type="scientific">Karstenula rhodostoma CBS 690.94</name>
    <dbReference type="NCBI Taxonomy" id="1392251"/>
    <lineage>
        <taxon>Eukaryota</taxon>
        <taxon>Fungi</taxon>
        <taxon>Dikarya</taxon>
        <taxon>Ascomycota</taxon>
        <taxon>Pezizomycotina</taxon>
        <taxon>Dothideomycetes</taxon>
        <taxon>Pleosporomycetidae</taxon>
        <taxon>Pleosporales</taxon>
        <taxon>Massarineae</taxon>
        <taxon>Didymosphaeriaceae</taxon>
        <taxon>Karstenula</taxon>
    </lineage>
</organism>
<evidence type="ECO:0000256" key="2">
    <source>
        <dbReference type="SAM" id="Phobius"/>
    </source>
</evidence>
<feature type="compositionally biased region" description="Polar residues" evidence="1">
    <location>
        <begin position="520"/>
        <end position="542"/>
    </location>
</feature>
<feature type="compositionally biased region" description="Basic and acidic residues" evidence="1">
    <location>
        <begin position="1017"/>
        <end position="1026"/>
    </location>
</feature>
<dbReference type="OrthoDB" id="205993at2759"/>
<dbReference type="EMBL" id="MU001505">
    <property type="protein sequence ID" value="KAF2441709.1"/>
    <property type="molecule type" value="Genomic_DNA"/>
</dbReference>
<dbReference type="AlphaFoldDB" id="A0A9P4U7X6"/>
<dbReference type="InterPro" id="IPR011043">
    <property type="entry name" value="Gal_Oxase/kelch_b-propeller"/>
</dbReference>
<keyword evidence="2" id="KW-1133">Transmembrane helix</keyword>
<feature type="compositionally biased region" description="Low complexity" evidence="1">
    <location>
        <begin position="717"/>
        <end position="730"/>
    </location>
</feature>
<comment type="caution">
    <text evidence="4">The sequence shown here is derived from an EMBL/GenBank/DDBJ whole genome shotgun (WGS) entry which is preliminary data.</text>
</comment>
<keyword evidence="5" id="KW-1185">Reference proteome</keyword>
<feature type="compositionally biased region" description="Low complexity" evidence="1">
    <location>
        <begin position="822"/>
        <end position="838"/>
    </location>
</feature>
<proteinExistence type="predicted"/>
<evidence type="ECO:0000256" key="3">
    <source>
        <dbReference type="SAM" id="SignalP"/>
    </source>
</evidence>
<feature type="region of interest" description="Disordered" evidence="1">
    <location>
        <begin position="1069"/>
        <end position="1158"/>
    </location>
</feature>
<dbReference type="Gene3D" id="2.120.10.80">
    <property type="entry name" value="Kelch-type beta propeller"/>
    <property type="match status" value="1"/>
</dbReference>
<feature type="compositionally biased region" description="Polar residues" evidence="1">
    <location>
        <begin position="689"/>
        <end position="716"/>
    </location>
</feature>
<evidence type="ECO:0000313" key="4">
    <source>
        <dbReference type="EMBL" id="KAF2441709.1"/>
    </source>
</evidence>
<dbReference type="SUPFAM" id="SSF50965">
    <property type="entry name" value="Galactose oxidase, central domain"/>
    <property type="match status" value="1"/>
</dbReference>
<gene>
    <name evidence="4" type="ORF">P171DRAFT_434348</name>
</gene>
<name>A0A9P4U7X6_9PLEO</name>
<evidence type="ECO:0008006" key="6">
    <source>
        <dbReference type="Google" id="ProtNLM"/>
    </source>
</evidence>
<feature type="region of interest" description="Disordered" evidence="1">
    <location>
        <begin position="748"/>
        <end position="773"/>
    </location>
</feature>
<feature type="transmembrane region" description="Helical" evidence="2">
    <location>
        <begin position="461"/>
        <end position="484"/>
    </location>
</feature>
<evidence type="ECO:0000313" key="5">
    <source>
        <dbReference type="Proteomes" id="UP000799764"/>
    </source>
</evidence>
<keyword evidence="2" id="KW-0472">Membrane</keyword>
<dbReference type="Proteomes" id="UP000799764">
    <property type="component" value="Unassembled WGS sequence"/>
</dbReference>
<feature type="region of interest" description="Disordered" evidence="1">
    <location>
        <begin position="896"/>
        <end position="970"/>
    </location>
</feature>
<feature type="region of interest" description="Disordered" evidence="1">
    <location>
        <begin position="996"/>
        <end position="1030"/>
    </location>
</feature>
<feature type="signal peptide" evidence="3">
    <location>
        <begin position="1"/>
        <end position="36"/>
    </location>
</feature>
<accession>A0A9P4U7X6</accession>
<feature type="compositionally biased region" description="Basic and acidic residues" evidence="1">
    <location>
        <begin position="953"/>
        <end position="965"/>
    </location>
</feature>
<feature type="chain" id="PRO_5040418474" description="Galactose oxidase" evidence="3">
    <location>
        <begin position="37"/>
        <end position="1158"/>
    </location>
</feature>
<dbReference type="InterPro" id="IPR015915">
    <property type="entry name" value="Kelch-typ_b-propeller"/>
</dbReference>
<feature type="compositionally biased region" description="Polar residues" evidence="1">
    <location>
        <begin position="763"/>
        <end position="773"/>
    </location>
</feature>
<sequence>MRRSTALVPTVLPRPPFASWRTTLLCAALFLAGTDAQVYNPTRLLLNGSRVYVFQPSSSSSSQFELGTIDISSRIESSDPSITTLYSTLPFLDSDKQRSFNPILDDGGNITVYTGDCTPGARGGEVWTFVPEVSEQGGNGSWRQENITFAQDGKHVSDMGPNYLSAGMSYSAIVEADASSTQAYFFGGMCPSQGGNDADWQANANYSNCMVTLEPSKMTAKSLEYQLGASTSRGPPIAEAGFTLTGLSPSYSNRSDGTQTQQQNFVLVGGHTSAAYINTSQVALFSLPQQGWTFVPVNQPDTTQTDLAIRADISTIESRSGHSAVLSDDGQRVIVFGGWIGDKNTPASPQLAVLNVGDGYGGEGDWEWTVPSTSGSGLPTSTGIYGHGAAMLPGGIMMVMGGHSISASGSRGRRASTSDGQRPMFLNISSYTWTTNYSPPPEIRTEQPAKSGPLATTGQKAGLGVGLGIGMAAVLSLMAFYIFYTRKLRRQREFRESQLHELAMGAHRYTLSPGFDGRNDQSGYFQSADGSHSYPSASSQGAPSWGRTKAHDAERTGLLVEIPSPTRGLRRGLSGKANHGGARYDDRRVRGSGHIHPIDEEEEQEHEAANDKTPLTSHPEMSQRAVDRGHSIFENAPSLDPSVQQHPLHGDDGALHSAPVSPVQDEHDDLQDDHHSWQALAGARLPRRSSPTNQGRISPSKLSERTGSNLSERSTFSNLSSHSHGGSLGRSTSVRSAAILNHAANVNPFKTPDASPTLERGTNIWQTSTDPRTRSFTSIRSNARSVTAKEDVDSFTTARSSFMVLQAEGEALLGGNPDRTRPNTSSTSNGSNSQSNHTESSNTRGVIVTAATSATEGFAHRRRKSWLGSVRRALARSTSTADRTRSMTAATMHFETYTDNPSPEPVRARPVAEDTESMPASTLPRRAASDASFWRSKRGRQDWLEEEIAQDPNDPRAKWKRHPGDDWGTPEDVALAEREQLRREWRERGNLLINLTDDDRLPTPTTPIGPNHLGVSLDRERPRTPADEDEWDVEAAVERRVVQVMFTVPKSKLRVVNADIAETSSLLSVPRENSKESIPNVLQDDATESPRGAGSPSRVRDLAGRFEHLSQPRPSPRPSPSPAASIKSVKLRGRGSVRSVDGASDSSGRSKGKGRALE</sequence>
<protein>
    <recommendedName>
        <fullName evidence="6">Galactose oxidase</fullName>
    </recommendedName>
</protein>
<feature type="compositionally biased region" description="Basic and acidic residues" evidence="1">
    <location>
        <begin position="1098"/>
        <end position="1110"/>
    </location>
</feature>
<feature type="region of interest" description="Disordered" evidence="1">
    <location>
        <begin position="513"/>
        <end position="730"/>
    </location>
</feature>
<reference evidence="4" key="1">
    <citation type="journal article" date="2020" name="Stud. Mycol.">
        <title>101 Dothideomycetes genomes: a test case for predicting lifestyles and emergence of pathogens.</title>
        <authorList>
            <person name="Haridas S."/>
            <person name="Albert R."/>
            <person name="Binder M."/>
            <person name="Bloem J."/>
            <person name="Labutti K."/>
            <person name="Salamov A."/>
            <person name="Andreopoulos B."/>
            <person name="Baker S."/>
            <person name="Barry K."/>
            <person name="Bills G."/>
            <person name="Bluhm B."/>
            <person name="Cannon C."/>
            <person name="Castanera R."/>
            <person name="Culley D."/>
            <person name="Daum C."/>
            <person name="Ezra D."/>
            <person name="Gonzalez J."/>
            <person name="Henrissat B."/>
            <person name="Kuo A."/>
            <person name="Liang C."/>
            <person name="Lipzen A."/>
            <person name="Lutzoni F."/>
            <person name="Magnuson J."/>
            <person name="Mondo S."/>
            <person name="Nolan M."/>
            <person name="Ohm R."/>
            <person name="Pangilinan J."/>
            <person name="Park H.-J."/>
            <person name="Ramirez L."/>
            <person name="Alfaro M."/>
            <person name="Sun H."/>
            <person name="Tritt A."/>
            <person name="Yoshinaga Y."/>
            <person name="Zwiers L.-H."/>
            <person name="Turgeon B."/>
            <person name="Goodwin S."/>
            <person name="Spatafora J."/>
            <person name="Crous P."/>
            <person name="Grigoriev I."/>
        </authorList>
    </citation>
    <scope>NUCLEOTIDE SEQUENCE</scope>
    <source>
        <strain evidence="4">CBS 690.94</strain>
    </source>
</reference>
<feature type="region of interest" description="Disordered" evidence="1">
    <location>
        <begin position="812"/>
        <end position="845"/>
    </location>
</feature>
<evidence type="ECO:0000256" key="1">
    <source>
        <dbReference type="SAM" id="MobiDB-lite"/>
    </source>
</evidence>
<keyword evidence="3" id="KW-0732">Signal</keyword>
<keyword evidence="2" id="KW-0812">Transmembrane</keyword>